<evidence type="ECO:0000256" key="3">
    <source>
        <dbReference type="ARBA" id="ARBA00030642"/>
    </source>
</evidence>
<sequence length="448" mass="48771">MTAQIFSRLLSVAAATGLVAAPIVGQAQDTIAQGDLLGLPSDLSMLQDTDPNKRVATAVVNGFVITQTDIDQRVALLLAANQRPVSDQEMIRVRMQVLRNLIDETLQIQAALAQEIDVAQAEVDQTYARVAAQNFGQEPEKMDEHLRSIGSSPAALKRQITGEIAWNNLLRRNVAPFVNVSSEEVNEMIARMEASRGTEEYRLGEIFLSATPETSAAVESNANKIVEQLRQGGSFVAYARQFSEASTAAVGGDLGWIQLPQLKNDQLETVAGEMSPGQLVGPIAIPGGYSILYLIDKRQVLMADPRDAVLSLKQIQIAFDPGTSQEAAQQRVASFTEGVKNIRGCGDAENAAAQLGANVVTNDQIRVRALPEQLQSIILDLQVGQSTPPFGSFEEGVRVLMLCGRDDPQVAAGPDFNQIMGQLEEDRIEKRAQRYLRDLRNDAFIEYN</sequence>
<dbReference type="SUPFAM" id="SSF54534">
    <property type="entry name" value="FKBP-like"/>
    <property type="match status" value="2"/>
</dbReference>
<dbReference type="GO" id="GO:0003755">
    <property type="term" value="F:peptidyl-prolyl cis-trans isomerase activity"/>
    <property type="evidence" value="ECO:0007669"/>
    <property type="project" value="UniProtKB-EC"/>
</dbReference>
<dbReference type="Proteomes" id="UP000755104">
    <property type="component" value="Unassembled WGS sequence"/>
</dbReference>
<feature type="domain" description="PpiC" evidence="7">
    <location>
        <begin position="198"/>
        <end position="296"/>
    </location>
</feature>
<dbReference type="EMBL" id="JAIGNO010000004">
    <property type="protein sequence ID" value="MBX7482492.1"/>
    <property type="molecule type" value="Genomic_DNA"/>
</dbReference>
<keyword evidence="9" id="KW-1185">Reference proteome</keyword>
<name>A0ABS7J5B9_9SPHN</name>
<dbReference type="Gene3D" id="3.10.50.40">
    <property type="match status" value="1"/>
</dbReference>
<gene>
    <name evidence="8" type="ORF">K3174_08115</name>
</gene>
<organism evidence="8 9">
    <name type="scientific">Qipengyuania qiaonensis</name>
    <dbReference type="NCBI Taxonomy" id="2867240"/>
    <lineage>
        <taxon>Bacteria</taxon>
        <taxon>Pseudomonadati</taxon>
        <taxon>Pseudomonadota</taxon>
        <taxon>Alphaproteobacteria</taxon>
        <taxon>Sphingomonadales</taxon>
        <taxon>Erythrobacteraceae</taxon>
        <taxon>Qipengyuania</taxon>
    </lineage>
</organism>
<dbReference type="InterPro" id="IPR027304">
    <property type="entry name" value="Trigger_fact/SurA_dom_sf"/>
</dbReference>
<feature type="signal peptide" evidence="6">
    <location>
        <begin position="1"/>
        <end position="27"/>
    </location>
</feature>
<protein>
    <recommendedName>
        <fullName evidence="1">Parvulin-like PPIase</fullName>
    </recommendedName>
    <alternativeName>
        <fullName evidence="3">Peptidyl-prolyl cis-trans isomerase plp</fullName>
    </alternativeName>
    <alternativeName>
        <fullName evidence="4">Rotamase plp</fullName>
    </alternativeName>
</protein>
<dbReference type="Pfam" id="PF13624">
    <property type="entry name" value="SurA_N_3"/>
    <property type="match status" value="1"/>
</dbReference>
<comment type="caution">
    <text evidence="8">The sequence shown here is derived from an EMBL/GenBank/DDBJ whole genome shotgun (WGS) entry which is preliminary data.</text>
</comment>
<feature type="chain" id="PRO_5047330944" description="Parvulin-like PPIase" evidence="6">
    <location>
        <begin position="28"/>
        <end position="448"/>
    </location>
</feature>
<dbReference type="SUPFAM" id="SSF109998">
    <property type="entry name" value="Triger factor/SurA peptide-binding domain-like"/>
    <property type="match status" value="1"/>
</dbReference>
<dbReference type="Gene3D" id="1.10.4030.10">
    <property type="entry name" value="Porin chaperone SurA, peptide-binding domain"/>
    <property type="match status" value="1"/>
</dbReference>
<proteinExistence type="predicted"/>
<evidence type="ECO:0000313" key="8">
    <source>
        <dbReference type="EMBL" id="MBX7482492.1"/>
    </source>
</evidence>
<evidence type="ECO:0000256" key="6">
    <source>
        <dbReference type="SAM" id="SignalP"/>
    </source>
</evidence>
<dbReference type="RefSeq" id="WP_221557760.1">
    <property type="nucleotide sequence ID" value="NZ_JAIGNO010000004.1"/>
</dbReference>
<evidence type="ECO:0000256" key="2">
    <source>
        <dbReference type="ARBA" id="ARBA00022729"/>
    </source>
</evidence>
<evidence type="ECO:0000256" key="4">
    <source>
        <dbReference type="ARBA" id="ARBA00031484"/>
    </source>
</evidence>
<dbReference type="PROSITE" id="PS50198">
    <property type="entry name" value="PPIC_PPIASE_2"/>
    <property type="match status" value="1"/>
</dbReference>
<keyword evidence="5" id="KW-0697">Rotamase</keyword>
<dbReference type="InterPro" id="IPR046357">
    <property type="entry name" value="PPIase_dom_sf"/>
</dbReference>
<keyword evidence="5 8" id="KW-0413">Isomerase</keyword>
<evidence type="ECO:0000256" key="1">
    <source>
        <dbReference type="ARBA" id="ARBA00018370"/>
    </source>
</evidence>
<reference evidence="8 9" key="1">
    <citation type="submission" date="2021-08" db="EMBL/GenBank/DDBJ databases">
        <title>Comparative Genomics Analysis of the Genus Qipengyuania Reveals Extensive Genetic Diversity and Metabolic Versatility, Including the Description of Fifteen Novel Species.</title>
        <authorList>
            <person name="Liu Y."/>
        </authorList>
    </citation>
    <scope>NUCLEOTIDE SEQUENCE [LARGE SCALE GENOMIC DNA]</scope>
    <source>
        <strain evidence="8 9">6D47A</strain>
    </source>
</reference>
<evidence type="ECO:0000313" key="9">
    <source>
        <dbReference type="Proteomes" id="UP000755104"/>
    </source>
</evidence>
<dbReference type="Pfam" id="PF00639">
    <property type="entry name" value="Rotamase"/>
    <property type="match status" value="1"/>
</dbReference>
<dbReference type="InterPro" id="IPR000297">
    <property type="entry name" value="PPIase_PpiC"/>
</dbReference>
<accession>A0ABS7J5B9</accession>
<dbReference type="PANTHER" id="PTHR47637">
    <property type="entry name" value="CHAPERONE SURA"/>
    <property type="match status" value="1"/>
</dbReference>
<dbReference type="InterPro" id="IPR050280">
    <property type="entry name" value="OMP_Chaperone_SurA"/>
</dbReference>
<dbReference type="PANTHER" id="PTHR47637:SF1">
    <property type="entry name" value="CHAPERONE SURA"/>
    <property type="match status" value="1"/>
</dbReference>
<evidence type="ECO:0000256" key="5">
    <source>
        <dbReference type="PROSITE-ProRule" id="PRU00278"/>
    </source>
</evidence>
<keyword evidence="2 6" id="KW-0732">Signal</keyword>
<evidence type="ECO:0000259" key="7">
    <source>
        <dbReference type="PROSITE" id="PS50198"/>
    </source>
</evidence>